<comment type="caution">
    <text evidence="3">The sequence shown here is derived from an EMBL/GenBank/DDBJ whole genome shotgun (WGS) entry which is preliminary data.</text>
</comment>
<evidence type="ECO:0000313" key="4">
    <source>
        <dbReference type="Proteomes" id="UP000289775"/>
    </source>
</evidence>
<dbReference type="RefSeq" id="WP_129750896.1">
    <property type="nucleotide sequence ID" value="NZ_JUIW01000005.1"/>
</dbReference>
<gene>
    <name evidence="3" type="ORF">NU09_1764</name>
</gene>
<dbReference type="InterPro" id="IPR005106">
    <property type="entry name" value="Asp/hSer_DH_NAD-bd"/>
</dbReference>
<dbReference type="Pfam" id="PF03447">
    <property type="entry name" value="NAD_binding_3"/>
    <property type="match status" value="1"/>
</dbReference>
<dbReference type="Gene3D" id="3.40.50.720">
    <property type="entry name" value="NAD(P)-binding Rossmann-like Domain"/>
    <property type="match status" value="1"/>
</dbReference>
<dbReference type="InterPro" id="IPR036291">
    <property type="entry name" value="NAD(P)-bd_dom_sf"/>
</dbReference>
<reference evidence="3 4" key="1">
    <citation type="submission" date="2014-12" db="EMBL/GenBank/DDBJ databases">
        <title>Genome sequence of Flavobacterium beibuense RSKm HC5.</title>
        <authorList>
            <person name="Kim J.F."/>
            <person name="Song J.Y."/>
            <person name="Kwak M.-J."/>
            <person name="Lee S.-W."/>
        </authorList>
    </citation>
    <scope>NUCLEOTIDE SEQUENCE [LARGE SCALE GENOMIC DNA]</scope>
    <source>
        <strain evidence="3 4">RSKm HC5</strain>
    </source>
</reference>
<proteinExistence type="predicted"/>
<feature type="domain" description="Aspartate/homoserine dehydrogenase NAD-binding" evidence="2">
    <location>
        <begin position="11"/>
        <end position="133"/>
    </location>
</feature>
<dbReference type="SUPFAM" id="SSF51735">
    <property type="entry name" value="NAD(P)-binding Rossmann-fold domains"/>
    <property type="match status" value="1"/>
</dbReference>
<dbReference type="OrthoDB" id="9799110at2"/>
<organism evidence="3 4">
    <name type="scientific">Flavobacterium beibuense</name>
    <dbReference type="NCBI Taxonomy" id="657326"/>
    <lineage>
        <taxon>Bacteria</taxon>
        <taxon>Pseudomonadati</taxon>
        <taxon>Bacteroidota</taxon>
        <taxon>Flavobacteriia</taxon>
        <taxon>Flavobacteriales</taxon>
        <taxon>Flavobacteriaceae</taxon>
        <taxon>Flavobacterium</taxon>
    </lineage>
</organism>
<evidence type="ECO:0000259" key="2">
    <source>
        <dbReference type="Pfam" id="PF03447"/>
    </source>
</evidence>
<dbReference type="GO" id="GO:0004412">
    <property type="term" value="F:homoserine dehydrogenase activity"/>
    <property type="evidence" value="ECO:0007669"/>
    <property type="project" value="InterPro"/>
</dbReference>
<dbReference type="Proteomes" id="UP000289775">
    <property type="component" value="Unassembled WGS sequence"/>
</dbReference>
<dbReference type="AlphaFoldDB" id="A0A444WC87"/>
<dbReference type="EMBL" id="JUIW01000005">
    <property type="protein sequence ID" value="RYJ43426.1"/>
    <property type="molecule type" value="Genomic_DNA"/>
</dbReference>
<accession>A0A444WC87</accession>
<sequence length="175" mass="19272">MNNRINIVLFGIGNVGSALINKVLKERKELALESKIDFRFPVITNSSVAFFAKEGANFSWEANFIQFSIPFKMEDVVSYVLANNISNLIAVDATDDAKLPLQYIKLIQAGFNVVSVNKAVTALPADFKENVKLAASVRGLESTFVHNAKGDKHAAVEKLFESLIEIAEKQKRLAA</sequence>
<evidence type="ECO:0000256" key="1">
    <source>
        <dbReference type="ARBA" id="ARBA00022857"/>
    </source>
</evidence>
<dbReference type="GO" id="GO:0050661">
    <property type="term" value="F:NADP binding"/>
    <property type="evidence" value="ECO:0007669"/>
    <property type="project" value="InterPro"/>
</dbReference>
<name>A0A444WC87_9FLAO</name>
<dbReference type="GO" id="GO:0009067">
    <property type="term" value="P:aspartate family amino acid biosynthetic process"/>
    <property type="evidence" value="ECO:0007669"/>
    <property type="project" value="InterPro"/>
</dbReference>
<keyword evidence="1" id="KW-0521">NADP</keyword>
<keyword evidence="4" id="KW-1185">Reference proteome</keyword>
<dbReference type="PANTHER" id="PTHR43070:SF3">
    <property type="entry name" value="HOMOSERINE DEHYDROGENASE"/>
    <property type="match status" value="1"/>
</dbReference>
<evidence type="ECO:0000313" key="3">
    <source>
        <dbReference type="EMBL" id="RYJ43426.1"/>
    </source>
</evidence>
<protein>
    <submittedName>
        <fullName evidence="3">Homoserine dehydrogenase</fullName>
    </submittedName>
</protein>
<dbReference type="InterPro" id="IPR011147">
    <property type="entry name" value="Bifunc_Aspkin/hSer_DH"/>
</dbReference>
<dbReference type="PANTHER" id="PTHR43070">
    <property type="match status" value="1"/>
</dbReference>